<protein>
    <recommendedName>
        <fullName evidence="4">DUF4419 domain-containing protein</fullName>
    </recommendedName>
</protein>
<dbReference type="EMBL" id="CP023004">
    <property type="protein sequence ID" value="AWI10563.1"/>
    <property type="molecule type" value="Genomic_DNA"/>
</dbReference>
<keyword evidence="1" id="KW-0732">Signal</keyword>
<evidence type="ECO:0000313" key="3">
    <source>
        <dbReference type="Proteomes" id="UP000244896"/>
    </source>
</evidence>
<accession>A0A2U8E6U5</accession>
<proteinExistence type="predicted"/>
<name>A0A2U8E6U5_9BACT</name>
<feature type="signal peptide" evidence="1">
    <location>
        <begin position="1"/>
        <end position="18"/>
    </location>
</feature>
<dbReference type="InterPro" id="IPR025533">
    <property type="entry name" value="DUF4419"/>
</dbReference>
<dbReference type="KEGG" id="elut:CKA38_06715"/>
<feature type="chain" id="PRO_5016048114" description="DUF4419 domain-containing protein" evidence="1">
    <location>
        <begin position="19"/>
        <end position="471"/>
    </location>
</feature>
<evidence type="ECO:0000313" key="2">
    <source>
        <dbReference type="EMBL" id="AWI10563.1"/>
    </source>
</evidence>
<dbReference type="PANTHER" id="PTHR31252">
    <property type="entry name" value="DUF4419 DOMAIN-CONTAINING PROTEIN"/>
    <property type="match status" value="1"/>
</dbReference>
<gene>
    <name evidence="2" type="ORF">CKA38_06715</name>
</gene>
<organism evidence="2 3">
    <name type="scientific">Ereboglobus luteus</name>
    <dbReference type="NCBI Taxonomy" id="1796921"/>
    <lineage>
        <taxon>Bacteria</taxon>
        <taxon>Pseudomonadati</taxon>
        <taxon>Verrucomicrobiota</taxon>
        <taxon>Opitutia</taxon>
        <taxon>Opitutales</taxon>
        <taxon>Opitutaceae</taxon>
        <taxon>Ereboglobus</taxon>
    </lineage>
</organism>
<dbReference type="Pfam" id="PF14388">
    <property type="entry name" value="DUF4419"/>
    <property type="match status" value="1"/>
</dbReference>
<keyword evidence="3" id="KW-1185">Reference proteome</keyword>
<reference evidence="2 3" key="1">
    <citation type="journal article" date="2018" name="Syst. Appl. Microbiol.">
        <title>Ereboglobus luteus gen. nov. sp. nov. from cockroach guts, and new insights into the oxygen relationship of the genera Opitutus and Didymococcus (Verrucomicrobia: Opitutaceae).</title>
        <authorList>
            <person name="Tegtmeier D."/>
            <person name="Belitz A."/>
            <person name="Radek R."/>
            <person name="Heimerl T."/>
            <person name="Brune A."/>
        </authorList>
    </citation>
    <scope>NUCLEOTIDE SEQUENCE [LARGE SCALE GENOMIC DNA]</scope>
    <source>
        <strain evidence="2 3">Ho45</strain>
    </source>
</reference>
<dbReference type="RefSeq" id="WP_108826461.1">
    <property type="nucleotide sequence ID" value="NZ_CP023004.1"/>
</dbReference>
<evidence type="ECO:0000256" key="1">
    <source>
        <dbReference type="SAM" id="SignalP"/>
    </source>
</evidence>
<dbReference type="OrthoDB" id="9806766at2"/>
<dbReference type="PANTHER" id="PTHR31252:SF11">
    <property type="entry name" value="DUF4419 DOMAIN-CONTAINING PROTEIN"/>
    <property type="match status" value="1"/>
</dbReference>
<dbReference type="AlphaFoldDB" id="A0A2U8E6U5"/>
<dbReference type="Proteomes" id="UP000244896">
    <property type="component" value="Chromosome"/>
</dbReference>
<sequence>MKKLLTLFMFLGTTLLPAQDGITFKIERLSKPKEALPAQSITSIYEKLIRMDNGADYGHAEKDINYHYEIIAQSKIETPLVSFGYNPFFQGMYQAYAEHRPFVLSPDMVWLLISQGFARHVSANAEQLRERFVNFSGQVSLVVKAKGDMLGNPDAAWEEIFPGFTKQIAQYTGDRLVEILSANFSTTTPVEAVASQITIMEAMKPYFEFVVMRAICGIPEITLKGTPKDWQRVLDKTKALADYDLSWWTRELEPLLKEFVKASKGDVNKVFWRNMFKYHSQKQYGAPNIIDGWIVKFFPYNKNGKRNNLRQLVGGDDLPDEIVKVDLKYVDLVTKTTTPLELWAGFVGLEQNGENYALTPKIGWMIRKKDVRYDALRQKLAVDMNVGNDETGGWVRLRVPTVPTALFSMGKIDNLSLSFTDKILIPNELAQVEIKRLDLMGRRIDEGEEARIKKLFPNTTVDISLFPKSAD</sequence>
<evidence type="ECO:0008006" key="4">
    <source>
        <dbReference type="Google" id="ProtNLM"/>
    </source>
</evidence>